<reference evidence="1" key="2">
    <citation type="journal article" date="2023" name="Science">
        <title>Genomic signatures of disease resistance in endangered staghorn corals.</title>
        <authorList>
            <person name="Vollmer S.V."/>
            <person name="Selwyn J.D."/>
            <person name="Despard B.A."/>
            <person name="Roesel C.L."/>
        </authorList>
    </citation>
    <scope>NUCLEOTIDE SEQUENCE</scope>
    <source>
        <strain evidence="1">K2</strain>
    </source>
</reference>
<protein>
    <submittedName>
        <fullName evidence="1">Zinc finger protein 862</fullName>
    </submittedName>
</protein>
<dbReference type="EMBL" id="JARQWQ010000091">
    <property type="protein sequence ID" value="KAK2551992.1"/>
    <property type="molecule type" value="Genomic_DNA"/>
</dbReference>
<dbReference type="Proteomes" id="UP001249851">
    <property type="component" value="Unassembled WGS sequence"/>
</dbReference>
<accession>A0AAD9PZF9</accession>
<evidence type="ECO:0000313" key="2">
    <source>
        <dbReference type="Proteomes" id="UP001249851"/>
    </source>
</evidence>
<sequence>MSDMKHFLHRSQGALREIFLTLGKTVQDTFLSKLKQAAHFGLLVDDLTDISVTEQMISFAQFYNKSGRAVETGFLSVNNLLEDSPSADASTITNCIIETMDKFSLDSRKLSSFVSDGAAVMTGSRSGVATKLKELNPQLINFHCICHRLALACTDTLSSVSYINSVLKWLSELWYMFQNSPKKMAVYLKTQAEMKALTLSTEKACSQVSRRLKKACTTRWLSFDASVKAVYADYLALIHTLNNLKDHDATSLGLFTKVKDVKFIGTVYILSEVLPHLSTISKAFQKGAVDFSQIAPTIEYTKGQLHDAVQTKSPINRLKVDLQEDGRLGLLDMNASEHQYQGLENLLCSYVDALRANIDKRFQESLPVVSAWSIFDPLKVPNKDHPGFKLYGKSQVQTIAEHFTSSMPANQKRSVQEEMKTEFAKLKYDMLTWKQDLPAECNPSESPCKVTAIEWCLQRICSLSHFYPKISNVADIMLSTPVLNAWPERGASCVKGILYTSKRLSKKRYLIV</sequence>
<dbReference type="InterPro" id="IPR012337">
    <property type="entry name" value="RNaseH-like_sf"/>
</dbReference>
<gene>
    <name evidence="1" type="ORF">P5673_026998</name>
</gene>
<evidence type="ECO:0000313" key="1">
    <source>
        <dbReference type="EMBL" id="KAK2551992.1"/>
    </source>
</evidence>
<dbReference type="PANTHER" id="PTHR46880:SF5">
    <property type="entry name" value="DUF4371 DOMAIN-CONTAINING PROTEIN"/>
    <property type="match status" value="1"/>
</dbReference>
<proteinExistence type="predicted"/>
<comment type="caution">
    <text evidence="1">The sequence shown here is derived from an EMBL/GenBank/DDBJ whole genome shotgun (WGS) entry which is preliminary data.</text>
</comment>
<keyword evidence="2" id="KW-1185">Reference proteome</keyword>
<organism evidence="1 2">
    <name type="scientific">Acropora cervicornis</name>
    <name type="common">Staghorn coral</name>
    <dbReference type="NCBI Taxonomy" id="6130"/>
    <lineage>
        <taxon>Eukaryota</taxon>
        <taxon>Metazoa</taxon>
        <taxon>Cnidaria</taxon>
        <taxon>Anthozoa</taxon>
        <taxon>Hexacorallia</taxon>
        <taxon>Scleractinia</taxon>
        <taxon>Astrocoeniina</taxon>
        <taxon>Acroporidae</taxon>
        <taxon>Acropora</taxon>
    </lineage>
</organism>
<dbReference type="PANTHER" id="PTHR46880">
    <property type="entry name" value="RAS-ASSOCIATING DOMAIN-CONTAINING PROTEIN"/>
    <property type="match status" value="1"/>
</dbReference>
<dbReference type="AlphaFoldDB" id="A0AAD9PZF9"/>
<dbReference type="SUPFAM" id="SSF53098">
    <property type="entry name" value="Ribonuclease H-like"/>
    <property type="match status" value="1"/>
</dbReference>
<name>A0AAD9PZF9_ACRCE</name>
<reference evidence="1" key="1">
    <citation type="journal article" date="2023" name="G3 (Bethesda)">
        <title>Whole genome assembly and annotation of the endangered Caribbean coral Acropora cervicornis.</title>
        <authorList>
            <person name="Selwyn J.D."/>
            <person name="Vollmer S.V."/>
        </authorList>
    </citation>
    <scope>NUCLEOTIDE SEQUENCE</scope>
    <source>
        <strain evidence="1">K2</strain>
    </source>
</reference>